<keyword evidence="7" id="KW-1185">Reference proteome</keyword>
<reference evidence="3 5" key="3">
    <citation type="submission" date="2016-02" db="EMBL/GenBank/DDBJ databases">
        <title>Biosynthesis of antibiotic leucinostatins and their inhibition on Phytophthora in bio-control Purpureocillium lilacinum.</title>
        <authorList>
            <person name="Wang G."/>
            <person name="Liu Z."/>
            <person name="Lin R."/>
            <person name="Li E."/>
            <person name="Mao Z."/>
            <person name="Ling J."/>
            <person name="Yin W."/>
            <person name="Xie B."/>
        </authorList>
    </citation>
    <scope>NUCLEOTIDE SEQUENCE [LARGE SCALE GENOMIC DNA]</scope>
    <source>
        <strain evidence="2">PLBJ-1</strain>
        <strain evidence="3">PLFJ-1</strain>
    </source>
</reference>
<reference evidence="1" key="4">
    <citation type="submission" date="2023-11" db="EMBL/GenBank/DDBJ databases">
        <authorList>
            <person name="Beijen E."/>
            <person name="Ohm R.A."/>
        </authorList>
    </citation>
    <scope>NUCLEOTIDE SEQUENCE</scope>
    <source>
        <strain evidence="1">CBS 150709</strain>
    </source>
</reference>
<name>A0A179HFJ4_PURLI</name>
<organism evidence="3 5">
    <name type="scientific">Purpureocillium lilacinum</name>
    <name type="common">Paecilomyces lilacinus</name>
    <dbReference type="NCBI Taxonomy" id="33203"/>
    <lineage>
        <taxon>Eukaryota</taxon>
        <taxon>Fungi</taxon>
        <taxon>Dikarya</taxon>
        <taxon>Ascomycota</taxon>
        <taxon>Pezizomycotina</taxon>
        <taxon>Sordariomycetes</taxon>
        <taxon>Hypocreomycetidae</taxon>
        <taxon>Hypocreales</taxon>
        <taxon>Ophiocordycipitaceae</taxon>
        <taxon>Purpureocillium</taxon>
    </lineage>
</organism>
<proteinExistence type="predicted"/>
<dbReference type="RefSeq" id="XP_018177503.1">
    <property type="nucleotide sequence ID" value="XM_018324324.1"/>
</dbReference>
<dbReference type="EMBL" id="JAWRVI010000032">
    <property type="protein sequence ID" value="KAK4087396.1"/>
    <property type="molecule type" value="Genomic_DNA"/>
</dbReference>
<dbReference type="Proteomes" id="UP001287286">
    <property type="component" value="Unassembled WGS sequence"/>
</dbReference>
<reference evidence="4 6" key="2">
    <citation type="journal article" date="2016" name="Front. Microbiol.">
        <title>Genome and transcriptome sequences reveal the specific parasitism of the nematophagous Purpureocillium lilacinum 36-1.</title>
        <authorList>
            <person name="Xie J."/>
            <person name="Li S."/>
            <person name="Mo C."/>
            <person name="Xiao X."/>
            <person name="Peng D."/>
            <person name="Wang G."/>
            <person name="Xiao Y."/>
        </authorList>
    </citation>
    <scope>NUCLEOTIDE SEQUENCE [LARGE SCALE GENOMIC DNA]</scope>
    <source>
        <strain evidence="4 6">36-1</strain>
    </source>
</reference>
<dbReference type="Proteomes" id="UP000078340">
    <property type="component" value="Unassembled WGS sequence"/>
</dbReference>
<dbReference type="EMBL" id="LCWV01000004">
    <property type="protein sequence ID" value="PWI73656.1"/>
    <property type="molecule type" value="Genomic_DNA"/>
</dbReference>
<protein>
    <submittedName>
        <fullName evidence="3">Uncharacterized protein</fullName>
    </submittedName>
</protein>
<evidence type="ECO:0000313" key="4">
    <source>
        <dbReference type="EMBL" id="PWI73656.1"/>
    </source>
</evidence>
<dbReference type="GeneID" id="28889373"/>
<dbReference type="OMA" id="ERHTAYG"/>
<comment type="caution">
    <text evidence="3">The sequence shown here is derived from an EMBL/GenBank/DDBJ whole genome shotgun (WGS) entry which is preliminary data.</text>
</comment>
<evidence type="ECO:0000313" key="7">
    <source>
        <dbReference type="Proteomes" id="UP001287286"/>
    </source>
</evidence>
<reference evidence="1 7" key="5">
    <citation type="journal article" date="2024" name="Microbiol. Resour. Announc.">
        <title>Genome annotations for the ascomycete fungi Trichoderma harzianum, Trichoderma aggressivum, and Purpureocillium lilacinum.</title>
        <authorList>
            <person name="Beijen E.P.W."/>
            <person name="Ohm R.A."/>
        </authorList>
    </citation>
    <scope>NUCLEOTIDE SEQUENCE [LARGE SCALE GENOMIC DNA]</scope>
    <source>
        <strain evidence="1 7">CBS 150709</strain>
    </source>
</reference>
<evidence type="ECO:0000313" key="5">
    <source>
        <dbReference type="Proteomes" id="UP000078340"/>
    </source>
</evidence>
<dbReference type="Proteomes" id="UP000245956">
    <property type="component" value="Unassembled WGS sequence"/>
</dbReference>
<sequence length="138" mass="15520">MTNIYLPSTSPYISQATWAAAINHLFNGPESEVEATLSRLYSKDCVVRRKGDRLSWAAIYAQVMKIRQQINSIQITSQRWVRNGSLFAEKHTVVAAYKNGKGGMSEVMMMGGLNDDGTAAWLDEMSRTTVTPLFRVQW</sequence>
<accession>A0A179HFJ4</accession>
<dbReference type="Proteomes" id="UP000078240">
    <property type="component" value="Unassembled WGS sequence"/>
</dbReference>
<reference evidence="4" key="1">
    <citation type="submission" date="2015-05" db="EMBL/GenBank/DDBJ databases">
        <authorList>
            <person name="Wang D.B."/>
            <person name="Wang M."/>
        </authorList>
    </citation>
    <scope>NUCLEOTIDE SEQUENCE</scope>
    <source>
        <strain evidence="4">36-1</strain>
    </source>
</reference>
<evidence type="ECO:0000313" key="2">
    <source>
        <dbReference type="EMBL" id="OAQ79817.1"/>
    </source>
</evidence>
<evidence type="ECO:0000313" key="1">
    <source>
        <dbReference type="EMBL" id="KAK4087396.1"/>
    </source>
</evidence>
<evidence type="ECO:0000313" key="3">
    <source>
        <dbReference type="EMBL" id="OAQ88784.1"/>
    </source>
</evidence>
<dbReference type="OrthoDB" id="4879705at2759"/>
<dbReference type="EMBL" id="LSBH01000004">
    <property type="protein sequence ID" value="OAQ79817.1"/>
    <property type="molecule type" value="Genomic_DNA"/>
</dbReference>
<dbReference type="AlphaFoldDB" id="A0A179HFJ4"/>
<gene>
    <name evidence="4" type="ORF">PCL_08932</name>
    <name evidence="1" type="ORF">Purlil1_8244</name>
    <name evidence="2" type="ORF">VFPBJ_05402</name>
    <name evidence="3" type="ORF">VFPFJ_07249</name>
</gene>
<dbReference type="EMBL" id="LSBI01000006">
    <property type="protein sequence ID" value="OAQ88784.1"/>
    <property type="molecule type" value="Genomic_DNA"/>
</dbReference>
<evidence type="ECO:0000313" key="6">
    <source>
        <dbReference type="Proteomes" id="UP000245956"/>
    </source>
</evidence>
<dbReference type="KEGG" id="plj:28889373"/>